<reference evidence="2 3" key="1">
    <citation type="submission" date="2016-05" db="EMBL/GenBank/DDBJ databases">
        <title>Comparative analysis of secretome profiles of manganese(II)-oxidizing ascomycete fungi.</title>
        <authorList>
            <consortium name="DOE Joint Genome Institute"/>
            <person name="Zeiner C.A."/>
            <person name="Purvine S.O."/>
            <person name="Zink E.M."/>
            <person name="Wu S."/>
            <person name="Pasa-Tolic L."/>
            <person name="Chaput D.L."/>
            <person name="Haridas S."/>
            <person name="Grigoriev I.V."/>
            <person name="Santelli C.M."/>
            <person name="Hansel C.M."/>
        </authorList>
    </citation>
    <scope>NUCLEOTIDE SEQUENCE [LARGE SCALE GENOMIC DNA]</scope>
    <source>
        <strain evidence="2 3">SRC1lrK2f</strain>
    </source>
</reference>
<feature type="chain" id="PRO_5008060144" evidence="1">
    <location>
        <begin position="17"/>
        <end position="150"/>
    </location>
</feature>
<protein>
    <submittedName>
        <fullName evidence="2">Uncharacterized protein</fullName>
    </submittedName>
</protein>
<keyword evidence="1" id="KW-0732">Signal</keyword>
<accession>A0A177E3Y9</accession>
<gene>
    <name evidence="2" type="ORF">CC77DRAFT_27313</name>
</gene>
<dbReference type="EMBL" id="KV441469">
    <property type="protein sequence ID" value="OAG26140.1"/>
    <property type="molecule type" value="Genomic_DNA"/>
</dbReference>
<evidence type="ECO:0000313" key="3">
    <source>
        <dbReference type="Proteomes" id="UP000077248"/>
    </source>
</evidence>
<dbReference type="Proteomes" id="UP000077248">
    <property type="component" value="Unassembled WGS sequence"/>
</dbReference>
<evidence type="ECO:0000313" key="2">
    <source>
        <dbReference type="EMBL" id="OAG26140.1"/>
    </source>
</evidence>
<name>A0A177E3Y9_ALTAL</name>
<keyword evidence="3" id="KW-1185">Reference proteome</keyword>
<dbReference type="VEuPathDB" id="FungiDB:CC77DRAFT_27313"/>
<sequence length="150" mass="16929">MVRVTSIVLCLSTTLGVSTNNEWAASSTSIRTRSVPVGFSPVAEVIVELAKKHQHNHLENCLSRRDLRCLHHLVKSRTVLLSSILVGEIISITLVEHTFLLLYQGEMYHGVEDNAGDREDGEELKRATEVSIIQHWRMFNDIVRVKTLVL</sequence>
<dbReference type="KEGG" id="aalt:CC77DRAFT_27313"/>
<proteinExistence type="predicted"/>
<dbReference type="RefSeq" id="XP_018391561.1">
    <property type="nucleotide sequence ID" value="XM_018530974.1"/>
</dbReference>
<organism evidence="2 3">
    <name type="scientific">Alternaria alternata</name>
    <name type="common">Alternaria rot fungus</name>
    <name type="synonym">Torula alternata</name>
    <dbReference type="NCBI Taxonomy" id="5599"/>
    <lineage>
        <taxon>Eukaryota</taxon>
        <taxon>Fungi</taxon>
        <taxon>Dikarya</taxon>
        <taxon>Ascomycota</taxon>
        <taxon>Pezizomycotina</taxon>
        <taxon>Dothideomycetes</taxon>
        <taxon>Pleosporomycetidae</taxon>
        <taxon>Pleosporales</taxon>
        <taxon>Pleosporineae</taxon>
        <taxon>Pleosporaceae</taxon>
        <taxon>Alternaria</taxon>
        <taxon>Alternaria sect. Alternaria</taxon>
        <taxon>Alternaria alternata complex</taxon>
    </lineage>
</organism>
<dbReference type="GeneID" id="29116568"/>
<evidence type="ECO:0000256" key="1">
    <source>
        <dbReference type="SAM" id="SignalP"/>
    </source>
</evidence>
<dbReference type="AlphaFoldDB" id="A0A177E3Y9"/>
<feature type="signal peptide" evidence="1">
    <location>
        <begin position="1"/>
        <end position="16"/>
    </location>
</feature>